<sequence length="305" mass="33418">MSSAGTPAADVIIDTDLVQGLLTDQHPDLALLPLHSPYEGWDNVVFRLGETLAVRLPRRAAAAALVEKEQTWLPRLQSVLTLPIPAPLRTGHATCYYPWSWSIIPWLPGEPADIYPPDAAAVHGFIAFLQALHQPAPPEAPVSPVRGVPLQQRAAVVEERLLRLKNKTALITGDIYYAWSAAVNTMIDTPRCWIHGDLHAANVLTVKGRIAGVIDWGDMASGDIATDLASIWILFPQQEARRLAMAAYTGITSRTWRRARGWAILFAAMLLDSGLINHARHAAMGENIFRHIAADLHDDSLQGNL</sequence>
<reference evidence="2" key="1">
    <citation type="submission" date="2020-05" db="EMBL/GenBank/DDBJ databases">
        <title>Chitinophaga laudate sp. nov., isolated from a tropical peat swamp.</title>
        <authorList>
            <person name="Goh C.B.S."/>
            <person name="Lee M.S."/>
            <person name="Parimannan S."/>
            <person name="Pasbakhsh P."/>
            <person name="Yule C.M."/>
            <person name="Rajandas H."/>
            <person name="Loke S."/>
            <person name="Croft L."/>
            <person name="Tan J.B.L."/>
        </authorList>
    </citation>
    <scope>NUCLEOTIDE SEQUENCE</scope>
    <source>
        <strain evidence="2">Mgbs1</strain>
    </source>
</reference>
<evidence type="ECO:0000313" key="2">
    <source>
        <dbReference type="EMBL" id="NSL87870.1"/>
    </source>
</evidence>
<dbReference type="InterPro" id="IPR051678">
    <property type="entry name" value="AGP_Transferase"/>
</dbReference>
<protein>
    <submittedName>
        <fullName evidence="2">Phosphotransferase</fullName>
    </submittedName>
</protein>
<gene>
    <name evidence="2" type="ORF">ECE50_013570</name>
</gene>
<evidence type="ECO:0000259" key="1">
    <source>
        <dbReference type="Pfam" id="PF01636"/>
    </source>
</evidence>
<dbReference type="InterPro" id="IPR011009">
    <property type="entry name" value="Kinase-like_dom_sf"/>
</dbReference>
<dbReference type="Pfam" id="PF01636">
    <property type="entry name" value="APH"/>
    <property type="match status" value="1"/>
</dbReference>
<dbReference type="PANTHER" id="PTHR21310">
    <property type="entry name" value="AMINOGLYCOSIDE PHOSPHOTRANSFERASE-RELATED-RELATED"/>
    <property type="match status" value="1"/>
</dbReference>
<accession>A0A3S1CYS5</accession>
<dbReference type="InterPro" id="IPR002575">
    <property type="entry name" value="Aminoglycoside_PTrfase"/>
</dbReference>
<dbReference type="AlphaFoldDB" id="A0A3S1CYS5"/>
<dbReference type="OrthoDB" id="3806873at2"/>
<name>A0A3S1CYS5_9BACT</name>
<organism evidence="2 3">
    <name type="scientific">Chitinophaga solisilvae</name>
    <dbReference type="NCBI Taxonomy" id="1233460"/>
    <lineage>
        <taxon>Bacteria</taxon>
        <taxon>Pseudomonadati</taxon>
        <taxon>Bacteroidota</taxon>
        <taxon>Chitinophagia</taxon>
        <taxon>Chitinophagales</taxon>
        <taxon>Chitinophagaceae</taxon>
        <taxon>Chitinophaga</taxon>
    </lineage>
</organism>
<comment type="caution">
    <text evidence="2">The sequence shown here is derived from an EMBL/GenBank/DDBJ whole genome shotgun (WGS) entry which is preliminary data.</text>
</comment>
<proteinExistence type="predicted"/>
<dbReference type="Gene3D" id="3.30.200.20">
    <property type="entry name" value="Phosphorylase Kinase, domain 1"/>
    <property type="match status" value="1"/>
</dbReference>
<keyword evidence="3" id="KW-1185">Reference proteome</keyword>
<dbReference type="EMBL" id="RIAR02000001">
    <property type="protein sequence ID" value="NSL87870.1"/>
    <property type="molecule type" value="Genomic_DNA"/>
</dbReference>
<dbReference type="Gene3D" id="3.90.1200.10">
    <property type="match status" value="1"/>
</dbReference>
<dbReference type="SUPFAM" id="SSF56112">
    <property type="entry name" value="Protein kinase-like (PK-like)"/>
    <property type="match status" value="1"/>
</dbReference>
<dbReference type="PANTHER" id="PTHR21310:SF42">
    <property type="entry name" value="BIFUNCTIONAL AAC_APH"/>
    <property type="match status" value="1"/>
</dbReference>
<feature type="domain" description="Aminoglycoside phosphotransferase" evidence="1">
    <location>
        <begin position="39"/>
        <end position="262"/>
    </location>
</feature>
<evidence type="ECO:0000313" key="3">
    <source>
        <dbReference type="Proteomes" id="UP000281028"/>
    </source>
</evidence>
<dbReference type="Proteomes" id="UP000281028">
    <property type="component" value="Unassembled WGS sequence"/>
</dbReference>